<dbReference type="Proteomes" id="UP000194798">
    <property type="component" value="Unassembled WGS sequence"/>
</dbReference>
<dbReference type="PANTHER" id="PTHR44757:SF2">
    <property type="entry name" value="BIOFILM ARCHITECTURE MAINTENANCE PROTEIN MBAA"/>
    <property type="match status" value="1"/>
</dbReference>
<keyword evidence="3" id="KW-0175">Coiled coil</keyword>
<protein>
    <recommendedName>
        <fullName evidence="1">cyclic-guanylate-specific phosphodiesterase</fullName>
        <ecNumber evidence="1">3.1.4.52</ecNumber>
    </recommendedName>
</protein>
<dbReference type="NCBIfam" id="TIGR00254">
    <property type="entry name" value="GGDEF"/>
    <property type="match status" value="1"/>
</dbReference>
<dbReference type="NCBIfam" id="TIGR00229">
    <property type="entry name" value="sensory_box"/>
    <property type="match status" value="1"/>
</dbReference>
<comment type="caution">
    <text evidence="7">The sequence shown here is derived from an EMBL/GenBank/DDBJ whole genome shotgun (WGS) entry which is preliminary data.</text>
</comment>
<dbReference type="GO" id="GO:0071111">
    <property type="term" value="F:cyclic-guanylate-specific phosphodiesterase activity"/>
    <property type="evidence" value="ECO:0007669"/>
    <property type="project" value="UniProtKB-EC"/>
</dbReference>
<dbReference type="Pfam" id="PF13426">
    <property type="entry name" value="PAS_9"/>
    <property type="match status" value="1"/>
</dbReference>
<dbReference type="SUPFAM" id="SSF141868">
    <property type="entry name" value="EAL domain-like"/>
    <property type="match status" value="1"/>
</dbReference>
<keyword evidence="8" id="KW-1185">Reference proteome</keyword>
<dbReference type="Gene3D" id="3.30.70.270">
    <property type="match status" value="1"/>
</dbReference>
<keyword evidence="2" id="KW-0973">c-di-GMP</keyword>
<dbReference type="PROSITE" id="PS50887">
    <property type="entry name" value="GGDEF"/>
    <property type="match status" value="1"/>
</dbReference>
<proteinExistence type="predicted"/>
<evidence type="ECO:0000256" key="2">
    <source>
        <dbReference type="ARBA" id="ARBA00022636"/>
    </source>
</evidence>
<evidence type="ECO:0000259" key="4">
    <source>
        <dbReference type="PROSITE" id="PS50112"/>
    </source>
</evidence>
<name>A0A251X6G6_9GAMM</name>
<dbReference type="AlphaFoldDB" id="A0A251X6G6"/>
<dbReference type="InterPro" id="IPR035919">
    <property type="entry name" value="EAL_sf"/>
</dbReference>
<evidence type="ECO:0000313" key="7">
    <source>
        <dbReference type="EMBL" id="OUD12688.1"/>
    </source>
</evidence>
<gene>
    <name evidence="7" type="ORF">TPSD3_15545</name>
</gene>
<dbReference type="InterPro" id="IPR001633">
    <property type="entry name" value="EAL_dom"/>
</dbReference>
<dbReference type="SUPFAM" id="SSF55073">
    <property type="entry name" value="Nucleotide cyclase"/>
    <property type="match status" value="1"/>
</dbReference>
<dbReference type="Gene3D" id="3.20.20.450">
    <property type="entry name" value="EAL domain"/>
    <property type="match status" value="1"/>
</dbReference>
<dbReference type="PANTHER" id="PTHR44757">
    <property type="entry name" value="DIGUANYLATE CYCLASE DGCP"/>
    <property type="match status" value="1"/>
</dbReference>
<dbReference type="CDD" id="cd01948">
    <property type="entry name" value="EAL"/>
    <property type="match status" value="1"/>
</dbReference>
<dbReference type="SMART" id="SM00091">
    <property type="entry name" value="PAS"/>
    <property type="match status" value="1"/>
</dbReference>
<dbReference type="Pfam" id="PF00990">
    <property type="entry name" value="GGDEF"/>
    <property type="match status" value="1"/>
</dbReference>
<dbReference type="InterPro" id="IPR035965">
    <property type="entry name" value="PAS-like_dom_sf"/>
</dbReference>
<organism evidence="7 8">
    <name type="scientific">Thioflexithrix psekupsensis</name>
    <dbReference type="NCBI Taxonomy" id="1570016"/>
    <lineage>
        <taxon>Bacteria</taxon>
        <taxon>Pseudomonadati</taxon>
        <taxon>Pseudomonadota</taxon>
        <taxon>Gammaproteobacteria</taxon>
        <taxon>Thiotrichales</taxon>
        <taxon>Thioflexithrix</taxon>
    </lineage>
</organism>
<reference evidence="7 8" key="1">
    <citation type="submission" date="2016-12" db="EMBL/GenBank/DDBJ databases">
        <title>Thioflexothrix psekupsii D3 genome sequencing and assembly.</title>
        <authorList>
            <person name="Fomenkov A."/>
            <person name="Vincze T."/>
            <person name="Grabovich M."/>
            <person name="Anton B.P."/>
            <person name="Dubinina G."/>
            <person name="Orlova M."/>
            <person name="Belousova E."/>
            <person name="Roberts R.J."/>
        </authorList>
    </citation>
    <scope>NUCLEOTIDE SEQUENCE [LARGE SCALE GENOMIC DNA]</scope>
    <source>
        <strain evidence="7">D3</strain>
    </source>
</reference>
<dbReference type="PROSITE" id="PS50883">
    <property type="entry name" value="EAL"/>
    <property type="match status" value="1"/>
</dbReference>
<evidence type="ECO:0000256" key="3">
    <source>
        <dbReference type="SAM" id="Coils"/>
    </source>
</evidence>
<dbReference type="Gene3D" id="3.30.450.20">
    <property type="entry name" value="PAS domain"/>
    <property type="match status" value="1"/>
</dbReference>
<dbReference type="InterPro" id="IPR000014">
    <property type="entry name" value="PAS"/>
</dbReference>
<evidence type="ECO:0000313" key="8">
    <source>
        <dbReference type="Proteomes" id="UP000194798"/>
    </source>
</evidence>
<dbReference type="CDD" id="cd00130">
    <property type="entry name" value="PAS"/>
    <property type="match status" value="1"/>
</dbReference>
<dbReference type="SUPFAM" id="SSF55785">
    <property type="entry name" value="PYP-like sensor domain (PAS domain)"/>
    <property type="match status" value="1"/>
</dbReference>
<sequence>MPRYRLTTELKKLASKLEEFEQERLDLEAVLLTTTEHGDLIETALFNELRQFRLRLEQLEQEHKGLEREKTDLEIALETVTETTDLFQKDLLKTRHILEQEVNKRTEELALQNQRLQAEIQERKRIEADLQLAASVFRTSREGIVIMDAERRVISVNPAFTDLTGYVEAEMLGTDLSRLQSGQHSQTFFHNLWEAVHFVGYWSGEVWHRRKTEEAFPTWFSLTVIHDDQGNIVNYIGILTDNTYQKRSEERAYYFAHYDALTNLPNRNLFQDRLEQAIKRAIRENHHLSLLVIDLDSFKDINEVFGHQVGDQLLKEIGQRLVKCLQEKDELIARLGSDEFVIVFDELPADERLVQITLDKADNVLMAIQRPLQLLDQELSVSACGGLAFYPRDGQNLVELLRRANANLYEAKRQGYNNYHYFAGPMNAQTKKRLTLQHHLRYALEREELFLLYQPQVDIHSRKIAGVEALLRWQHPEFGLISPSEFIPIVEDIGLIVPVGEWVLSSATRQAQRWLAQGLSPVRMAVNLSMRQFNDPLLLQRVHRALLEAQLAPHYLELEITESLAMQDAEKTVTTLRQLKQLGVFLALDDFGTGYSSLSYLSQFPLDVLKIDAAFIGKIQTPNGANLVSAITTLARSLRMDVIAEGVETKAQLNCLQRYACDYVQGFYFYKPMPAHELTVLLQQQC</sequence>
<dbReference type="InterPro" id="IPR052155">
    <property type="entry name" value="Biofilm_reg_signaling"/>
</dbReference>
<feature type="coiled-coil region" evidence="3">
    <location>
        <begin position="3"/>
        <end position="129"/>
    </location>
</feature>
<feature type="domain" description="EAL" evidence="5">
    <location>
        <begin position="433"/>
        <end position="686"/>
    </location>
</feature>
<dbReference type="FunFam" id="3.20.20.450:FF:000001">
    <property type="entry name" value="Cyclic di-GMP phosphodiesterase yahA"/>
    <property type="match status" value="1"/>
</dbReference>
<evidence type="ECO:0000259" key="5">
    <source>
        <dbReference type="PROSITE" id="PS50883"/>
    </source>
</evidence>
<dbReference type="InterPro" id="IPR029787">
    <property type="entry name" value="Nucleotide_cyclase"/>
</dbReference>
<dbReference type="EC" id="3.1.4.52" evidence="1"/>
<dbReference type="InterPro" id="IPR043128">
    <property type="entry name" value="Rev_trsase/Diguanyl_cyclase"/>
</dbReference>
<dbReference type="Pfam" id="PF00563">
    <property type="entry name" value="EAL"/>
    <property type="match status" value="1"/>
</dbReference>
<feature type="domain" description="PAS" evidence="4">
    <location>
        <begin position="129"/>
        <end position="176"/>
    </location>
</feature>
<dbReference type="InterPro" id="IPR000160">
    <property type="entry name" value="GGDEF_dom"/>
</dbReference>
<accession>A0A251X6G6</accession>
<dbReference type="PROSITE" id="PS50112">
    <property type="entry name" value="PAS"/>
    <property type="match status" value="1"/>
</dbReference>
<dbReference type="SMART" id="SM00267">
    <property type="entry name" value="GGDEF"/>
    <property type="match status" value="1"/>
</dbReference>
<dbReference type="EMBL" id="MSLT01000023">
    <property type="protein sequence ID" value="OUD12688.1"/>
    <property type="molecule type" value="Genomic_DNA"/>
</dbReference>
<evidence type="ECO:0000256" key="1">
    <source>
        <dbReference type="ARBA" id="ARBA00012282"/>
    </source>
</evidence>
<feature type="domain" description="GGDEF" evidence="6">
    <location>
        <begin position="286"/>
        <end position="424"/>
    </location>
</feature>
<dbReference type="CDD" id="cd01949">
    <property type="entry name" value="GGDEF"/>
    <property type="match status" value="1"/>
</dbReference>
<dbReference type="SMART" id="SM00052">
    <property type="entry name" value="EAL"/>
    <property type="match status" value="1"/>
</dbReference>
<evidence type="ECO:0000259" key="6">
    <source>
        <dbReference type="PROSITE" id="PS50887"/>
    </source>
</evidence>